<dbReference type="EMBL" id="QWDN01001348">
    <property type="protein sequence ID" value="TEB40404.1"/>
    <property type="molecule type" value="Genomic_DNA"/>
</dbReference>
<reference evidence="1 2" key="1">
    <citation type="journal article" date="2018" name="Syst. Appl. Microbiol.">
        <title>Flavobacterium circumlabens sp. nov. and Flavobacterium cupreum sp. nov., two psychrotrophic species isolated from Antarctic environmental samples.</title>
        <authorList>
            <person name="Kralova S."/>
            <person name="Busse H.J."/>
            <person name="Svec P."/>
            <person name="Maslanova I."/>
            <person name="Stankova E."/>
            <person name="Bartak M."/>
            <person name="Sedlacek I."/>
        </authorList>
    </citation>
    <scope>NUCLEOTIDE SEQUENCE [LARGE SCALE GENOMIC DNA]</scope>
    <source>
        <strain evidence="1 2">CCM 8828</strain>
    </source>
</reference>
<accession>A0A4Y7U296</accession>
<dbReference type="AlphaFoldDB" id="A0A4Y7U296"/>
<feature type="non-terminal residue" evidence="1">
    <location>
        <position position="1"/>
    </location>
</feature>
<sequence length="96" mass="10554">IALAEKEAKAKDSLNKKSLDERILLAETNKQLKQAAKERLGLVGAYAKLNQARLDAQKRLAELLSVENKNTAAIIIAQKEFDKLDARVKAVDAAIK</sequence>
<name>A0A4Y7U296_9FLAO</name>
<evidence type="ECO:0000313" key="2">
    <source>
        <dbReference type="Proteomes" id="UP000298340"/>
    </source>
</evidence>
<organism evidence="1 2">
    <name type="scientific">Flavobacterium circumlabens</name>
    <dbReference type="NCBI Taxonomy" id="2133765"/>
    <lineage>
        <taxon>Bacteria</taxon>
        <taxon>Pseudomonadati</taxon>
        <taxon>Bacteroidota</taxon>
        <taxon>Flavobacteriia</taxon>
        <taxon>Flavobacteriales</taxon>
        <taxon>Flavobacteriaceae</taxon>
        <taxon>Flavobacterium</taxon>
    </lineage>
</organism>
<gene>
    <name evidence="1" type="ORF">D0809_30775</name>
</gene>
<proteinExistence type="predicted"/>
<comment type="caution">
    <text evidence="1">The sequence shown here is derived from an EMBL/GenBank/DDBJ whole genome shotgun (WGS) entry which is preliminary data.</text>
</comment>
<evidence type="ECO:0000313" key="1">
    <source>
        <dbReference type="EMBL" id="TEB40404.1"/>
    </source>
</evidence>
<dbReference type="RefSeq" id="WP_170208220.1">
    <property type="nucleotide sequence ID" value="NZ_QWDN01001348.1"/>
</dbReference>
<feature type="non-terminal residue" evidence="1">
    <location>
        <position position="96"/>
    </location>
</feature>
<dbReference type="Proteomes" id="UP000298340">
    <property type="component" value="Unassembled WGS sequence"/>
</dbReference>
<protein>
    <submittedName>
        <fullName evidence="1">Uncharacterized protein</fullName>
    </submittedName>
</protein>